<keyword evidence="2" id="KW-1185">Reference proteome</keyword>
<proteinExistence type="predicted"/>
<evidence type="ECO:0000313" key="2">
    <source>
        <dbReference type="Proteomes" id="UP001064087"/>
    </source>
</evidence>
<dbReference type="Proteomes" id="UP001064087">
    <property type="component" value="Chromosome"/>
</dbReference>
<accession>A0ABY6D9S7</accession>
<dbReference type="Gene3D" id="3.30.70.1520">
    <property type="entry name" value="Heterotetrameric sarcosine oxidase"/>
    <property type="match status" value="1"/>
</dbReference>
<reference evidence="1" key="1">
    <citation type="submission" date="2022-10" db="EMBL/GenBank/DDBJ databases">
        <title>Roseovarius pelagicus sp. nov., isolated from Arctic seawater.</title>
        <authorList>
            <person name="Hong Y.W."/>
            <person name="Hwang C.Y."/>
        </authorList>
    </citation>
    <scope>NUCLEOTIDE SEQUENCE</scope>
    <source>
        <strain evidence="1">HL-MP18</strain>
    </source>
</reference>
<organism evidence="1 2">
    <name type="scientific">Roseovarius pelagicus</name>
    <dbReference type="NCBI Taxonomy" id="2980108"/>
    <lineage>
        <taxon>Bacteria</taxon>
        <taxon>Pseudomonadati</taxon>
        <taxon>Pseudomonadota</taxon>
        <taxon>Alphaproteobacteria</taxon>
        <taxon>Rhodobacterales</taxon>
        <taxon>Roseobacteraceae</taxon>
        <taxon>Roseovarius</taxon>
    </lineage>
</organism>
<dbReference type="InterPro" id="IPR027266">
    <property type="entry name" value="TrmE/GcvT-like"/>
</dbReference>
<dbReference type="EMBL" id="CP106738">
    <property type="protein sequence ID" value="UXX82889.1"/>
    <property type="molecule type" value="Genomic_DNA"/>
</dbReference>
<dbReference type="Gene3D" id="3.30.1360.120">
    <property type="entry name" value="Probable tRNA modification gtpase trme, domain 1"/>
    <property type="match status" value="1"/>
</dbReference>
<dbReference type="RefSeq" id="WP_263047670.1">
    <property type="nucleotide sequence ID" value="NZ_CP106738.1"/>
</dbReference>
<dbReference type="SUPFAM" id="SSF103025">
    <property type="entry name" value="Folate-binding domain"/>
    <property type="match status" value="1"/>
</dbReference>
<gene>
    <name evidence="1" type="ORF">N7U68_17655</name>
</gene>
<name>A0ABY6D9S7_9RHOB</name>
<protein>
    <submittedName>
        <fullName evidence="1">Sarcosine oxidase subunit gamma</fullName>
    </submittedName>
</protein>
<sequence>MTELIAKTPCQGLLPIEIGDLVLSEAHVGTITSISPYKGKDDAASASLKAAHGMAFPAPNRTTGKEGNRAVWFGQRQALLIGPAPDPVLVDHAALTDQSDGWAVVRLTGPGAANVLARLVPLDLRDRHFRTGHTARTDLMHMNASLTRIGAQSWQIMVFRAFAQTLAHDLKTAMQGVAARAGV</sequence>
<evidence type="ECO:0000313" key="1">
    <source>
        <dbReference type="EMBL" id="UXX82889.1"/>
    </source>
</evidence>